<dbReference type="PANTHER" id="PTHR36302">
    <property type="entry name" value="BLR7088 PROTEIN"/>
    <property type="match status" value="1"/>
</dbReference>
<dbReference type="RefSeq" id="WP_193779295.1">
    <property type="nucleotide sequence ID" value="NZ_JADDOJ010000010.1"/>
</dbReference>
<evidence type="ECO:0000313" key="2">
    <source>
        <dbReference type="EMBL" id="MBE7939747.1"/>
    </source>
</evidence>
<evidence type="ECO:0000313" key="3">
    <source>
        <dbReference type="Proteomes" id="UP000715965"/>
    </source>
</evidence>
<dbReference type="InterPro" id="IPR036182">
    <property type="entry name" value="PCuAC_sf"/>
</dbReference>
<feature type="signal peptide" evidence="1">
    <location>
        <begin position="1"/>
        <end position="28"/>
    </location>
</feature>
<dbReference type="PANTHER" id="PTHR36302:SF1">
    <property type="entry name" value="COPPER CHAPERONE PCU(A)C"/>
    <property type="match status" value="1"/>
</dbReference>
<comment type="caution">
    <text evidence="2">The sequence shown here is derived from an EMBL/GenBank/DDBJ whole genome shotgun (WGS) entry which is preliminary data.</text>
</comment>
<name>A0ABR9SBL7_9BURK</name>
<dbReference type="InterPro" id="IPR006311">
    <property type="entry name" value="TAT_signal"/>
</dbReference>
<dbReference type="Gene3D" id="2.60.40.1890">
    <property type="entry name" value="PCu(A)C copper chaperone"/>
    <property type="match status" value="1"/>
</dbReference>
<feature type="chain" id="PRO_5046384047" evidence="1">
    <location>
        <begin position="29"/>
        <end position="179"/>
    </location>
</feature>
<proteinExistence type="predicted"/>
<dbReference type="PROSITE" id="PS51318">
    <property type="entry name" value="TAT"/>
    <property type="match status" value="1"/>
</dbReference>
<dbReference type="Pfam" id="PF04314">
    <property type="entry name" value="PCuAC"/>
    <property type="match status" value="1"/>
</dbReference>
<reference evidence="2 3" key="1">
    <citation type="submission" date="2020-10" db="EMBL/GenBank/DDBJ databases">
        <title>Draft genome of Ramlibacter aquaticus LMG 30558.</title>
        <authorList>
            <person name="Props R."/>
        </authorList>
    </citation>
    <scope>NUCLEOTIDE SEQUENCE [LARGE SCALE GENOMIC DNA]</scope>
    <source>
        <strain evidence="2 3">LMG 30558</strain>
    </source>
</reference>
<keyword evidence="1" id="KW-0732">Signal</keyword>
<sequence length="179" mass="18410">MHIPRRSALSRLALPALAAVLWASGATAASAQGTSAPAASAASNAKAAAAQVEGGWVRATVAGQQGTGAFMRITTREPMQLLAVRTPVAGEAEVHEMKMEGGVMRMRPAGAIALQPGQPLELKPGGLHLMLMDLKRPLPAGSQVPVTLVLKDAQGVERTVALQLPVAVMAPQGLPTQPH</sequence>
<dbReference type="InterPro" id="IPR007410">
    <property type="entry name" value="LpqE-like"/>
</dbReference>
<dbReference type="InterPro" id="IPR058248">
    <property type="entry name" value="Lxx211020-like"/>
</dbReference>
<dbReference type="EMBL" id="JADDOJ010000010">
    <property type="protein sequence ID" value="MBE7939747.1"/>
    <property type="molecule type" value="Genomic_DNA"/>
</dbReference>
<protein>
    <submittedName>
        <fullName evidence="2">Copper chaperone PCu(A)C</fullName>
    </submittedName>
</protein>
<accession>A0ABR9SBL7</accession>
<organism evidence="2 3">
    <name type="scientific">Ramlibacter aquaticus</name>
    <dbReference type="NCBI Taxonomy" id="2780094"/>
    <lineage>
        <taxon>Bacteria</taxon>
        <taxon>Pseudomonadati</taxon>
        <taxon>Pseudomonadota</taxon>
        <taxon>Betaproteobacteria</taxon>
        <taxon>Burkholderiales</taxon>
        <taxon>Comamonadaceae</taxon>
        <taxon>Ramlibacter</taxon>
    </lineage>
</organism>
<evidence type="ECO:0000256" key="1">
    <source>
        <dbReference type="SAM" id="SignalP"/>
    </source>
</evidence>
<dbReference type="Proteomes" id="UP000715965">
    <property type="component" value="Unassembled WGS sequence"/>
</dbReference>
<gene>
    <name evidence="2" type="ORF">IM725_04060</name>
</gene>
<dbReference type="SUPFAM" id="SSF110087">
    <property type="entry name" value="DR1885-like metal-binding protein"/>
    <property type="match status" value="1"/>
</dbReference>
<keyword evidence="3" id="KW-1185">Reference proteome</keyword>